<sequence>MNLYNCKHRRKKELIGDIIVVLLFIIALVVSYFHIRDQRLRNLSVSAASVVQASKLPFSYIAWGVYAIIFVGKVLICFTFFAYKLHEKDFWGPNILKMMLALSAPIFLLFLLSHYSTSKESERKKFIDNLTSSVTFDIFDTVDILDILFTEQSRIILSFSMEKAILATGLVNLFLPLVPLMVLSRTQFGHQRLRDHIVDVYKILLMLVVNIPYIVIRLLLWNVYNRNISIFLMKNLMAIFVTIYDIYQRKQEVILDKVDAAARNEEIAMT</sequence>
<dbReference type="InterPro" id="IPR026624">
    <property type="entry name" value="CECR6"/>
</dbReference>
<feature type="transmembrane region" description="Helical" evidence="2">
    <location>
        <begin position="14"/>
        <end position="35"/>
    </location>
</feature>
<keyword evidence="2" id="KW-0812">Transmembrane</keyword>
<dbReference type="Proteomes" id="UP000597762">
    <property type="component" value="Unassembled WGS sequence"/>
</dbReference>
<feature type="transmembrane region" description="Helical" evidence="2">
    <location>
        <begin position="95"/>
        <end position="115"/>
    </location>
</feature>
<keyword evidence="2" id="KW-0472">Membrane</keyword>
<feature type="transmembrane region" description="Helical" evidence="2">
    <location>
        <begin position="164"/>
        <end position="183"/>
    </location>
</feature>
<dbReference type="EMBL" id="CAHIKZ030005601">
    <property type="protein sequence ID" value="CAE1331344.1"/>
    <property type="molecule type" value="Genomic_DNA"/>
</dbReference>
<accession>A0A812EVC5</accession>
<gene>
    <name evidence="3" type="ORF">SPHA_80549</name>
</gene>
<dbReference type="OrthoDB" id="5964337at2759"/>
<organism evidence="3 4">
    <name type="scientific">Acanthosepion pharaonis</name>
    <name type="common">Pharaoh cuttlefish</name>
    <name type="synonym">Sepia pharaonis</name>
    <dbReference type="NCBI Taxonomy" id="158019"/>
    <lineage>
        <taxon>Eukaryota</taxon>
        <taxon>Metazoa</taxon>
        <taxon>Spiralia</taxon>
        <taxon>Lophotrochozoa</taxon>
        <taxon>Mollusca</taxon>
        <taxon>Cephalopoda</taxon>
        <taxon>Coleoidea</taxon>
        <taxon>Decapodiformes</taxon>
        <taxon>Sepiida</taxon>
        <taxon>Sepiina</taxon>
        <taxon>Sepiidae</taxon>
        <taxon>Acanthosepion</taxon>
    </lineage>
</organism>
<proteinExistence type="inferred from homology"/>
<comment type="caution">
    <text evidence="3">The sequence shown here is derived from an EMBL/GenBank/DDBJ whole genome shotgun (WGS) entry which is preliminary data.</text>
</comment>
<evidence type="ECO:0000256" key="1">
    <source>
        <dbReference type="ARBA" id="ARBA00007711"/>
    </source>
</evidence>
<evidence type="ECO:0000313" key="3">
    <source>
        <dbReference type="EMBL" id="CAE1331344.1"/>
    </source>
</evidence>
<evidence type="ECO:0000256" key="2">
    <source>
        <dbReference type="SAM" id="Phobius"/>
    </source>
</evidence>
<reference evidence="3" key="1">
    <citation type="submission" date="2021-01" db="EMBL/GenBank/DDBJ databases">
        <authorList>
            <person name="Li R."/>
            <person name="Bekaert M."/>
        </authorList>
    </citation>
    <scope>NUCLEOTIDE SEQUENCE</scope>
    <source>
        <strain evidence="3">Farmed</strain>
    </source>
</reference>
<comment type="similarity">
    <text evidence="1">Belongs to the TMEM121 family.</text>
</comment>
<evidence type="ECO:0000313" key="4">
    <source>
        <dbReference type="Proteomes" id="UP000597762"/>
    </source>
</evidence>
<name>A0A812EVC5_ACAPH</name>
<keyword evidence="4" id="KW-1185">Reference proteome</keyword>
<dbReference type="Pfam" id="PF14997">
    <property type="entry name" value="CECR6_TMEM121"/>
    <property type="match status" value="1"/>
</dbReference>
<feature type="transmembrane region" description="Helical" evidence="2">
    <location>
        <begin position="203"/>
        <end position="224"/>
    </location>
</feature>
<keyword evidence="2" id="KW-1133">Transmembrane helix</keyword>
<dbReference type="PANTHER" id="PTHR47399">
    <property type="entry name" value="TRANSMEMBRANE PROTEIN 121B"/>
    <property type="match status" value="1"/>
</dbReference>
<dbReference type="AlphaFoldDB" id="A0A812EVC5"/>
<protein>
    <submittedName>
        <fullName evidence="3">Uncharacterized protein</fullName>
    </submittedName>
</protein>
<feature type="transmembrane region" description="Helical" evidence="2">
    <location>
        <begin position="60"/>
        <end position="83"/>
    </location>
</feature>
<dbReference type="PANTHER" id="PTHR47399:SF1">
    <property type="entry name" value="TRANSMEMBRANE PROTEIN 121B"/>
    <property type="match status" value="1"/>
</dbReference>
<dbReference type="InterPro" id="IPR032776">
    <property type="entry name" value="CECR6/TMEM121"/>
</dbReference>